<dbReference type="Proteomes" id="UP000002668">
    <property type="component" value="Genome"/>
</dbReference>
<gene>
    <name evidence="1" type="ORF">LEMA_P004540.1</name>
</gene>
<accession>E5AEM8</accession>
<proteinExistence type="predicted"/>
<dbReference type="HOGENOM" id="CLU_2097315_0_0_1"/>
<name>E5AEM8_LEPMJ</name>
<keyword evidence="2" id="KW-1185">Reference proteome</keyword>
<dbReference type="AlphaFoldDB" id="E5AEM8"/>
<dbReference type="InParanoid" id="E5AEM8"/>
<organism evidence="1 2">
    <name type="scientific">Leptosphaeria maculans (strain JN3 / isolate v23.1.3 / race Av1-4-5-6-7-8)</name>
    <name type="common">Blackleg fungus</name>
    <name type="synonym">Phoma lingam</name>
    <dbReference type="NCBI Taxonomy" id="985895"/>
    <lineage>
        <taxon>Eukaryota</taxon>
        <taxon>Fungi</taxon>
        <taxon>Dikarya</taxon>
        <taxon>Ascomycota</taxon>
        <taxon>Pezizomycotina</taxon>
        <taxon>Dothideomycetes</taxon>
        <taxon>Pleosporomycetidae</taxon>
        <taxon>Pleosporales</taxon>
        <taxon>Pleosporineae</taxon>
        <taxon>Leptosphaeriaceae</taxon>
        <taxon>Plenodomus</taxon>
        <taxon>Plenodomus lingam/Leptosphaeria maculans species complex</taxon>
    </lineage>
</organism>
<dbReference type="EMBL" id="FP929139">
    <property type="protein sequence ID" value="CBY01667.1"/>
    <property type="molecule type" value="Genomic_DNA"/>
</dbReference>
<protein>
    <submittedName>
        <fullName evidence="1">Predicted protein</fullName>
    </submittedName>
</protein>
<evidence type="ECO:0000313" key="1">
    <source>
        <dbReference type="EMBL" id="CBY01667.1"/>
    </source>
</evidence>
<sequence>MLTRILCLPPNGPIPPQPIPHHSHRHHLKPLPPSRHFTSEIIHSCKVEVCICESLLPSTAVSFYLLASPIEYSYLPCSFQKGWGGPPIINPACLRCLRCLAFAQACTCTVIPVSAR</sequence>
<dbReference type="VEuPathDB" id="FungiDB:LEMA_P004540.1"/>
<evidence type="ECO:0000313" key="2">
    <source>
        <dbReference type="Proteomes" id="UP000002668"/>
    </source>
</evidence>
<reference evidence="2" key="1">
    <citation type="journal article" date="2011" name="Nat. Commun.">
        <title>Effector diversification within compartments of the Leptosphaeria maculans genome affected by Repeat-Induced Point mutations.</title>
        <authorList>
            <person name="Rouxel T."/>
            <person name="Grandaubert J."/>
            <person name="Hane J.K."/>
            <person name="Hoede C."/>
            <person name="van de Wouw A.P."/>
            <person name="Couloux A."/>
            <person name="Dominguez V."/>
            <person name="Anthouard V."/>
            <person name="Bally P."/>
            <person name="Bourras S."/>
            <person name="Cozijnsen A.J."/>
            <person name="Ciuffetti L.M."/>
            <person name="Degrave A."/>
            <person name="Dilmaghani A."/>
            <person name="Duret L."/>
            <person name="Fudal I."/>
            <person name="Goodwin S.B."/>
            <person name="Gout L."/>
            <person name="Glaser N."/>
            <person name="Linglin J."/>
            <person name="Kema G.H.J."/>
            <person name="Lapalu N."/>
            <person name="Lawrence C.B."/>
            <person name="May K."/>
            <person name="Meyer M."/>
            <person name="Ollivier B."/>
            <person name="Poulain J."/>
            <person name="Schoch C.L."/>
            <person name="Simon A."/>
            <person name="Spatafora J.W."/>
            <person name="Stachowiak A."/>
            <person name="Turgeon B.G."/>
            <person name="Tyler B.M."/>
            <person name="Vincent D."/>
            <person name="Weissenbach J."/>
            <person name="Amselem J."/>
            <person name="Quesneville H."/>
            <person name="Oliver R.P."/>
            <person name="Wincker P."/>
            <person name="Balesdent M.-H."/>
            <person name="Howlett B.J."/>
        </authorList>
    </citation>
    <scope>NUCLEOTIDE SEQUENCE [LARGE SCALE GENOMIC DNA]</scope>
    <source>
        <strain evidence="2">JN3 / isolate v23.1.3 / race Av1-4-5-6-7-8</strain>
    </source>
</reference>